<keyword evidence="1" id="KW-1133">Transmembrane helix</keyword>
<feature type="transmembrane region" description="Helical" evidence="1">
    <location>
        <begin position="60"/>
        <end position="79"/>
    </location>
</feature>
<feature type="domain" description="YcxB-like C-terminal" evidence="2">
    <location>
        <begin position="102"/>
        <end position="161"/>
    </location>
</feature>
<protein>
    <recommendedName>
        <fullName evidence="2">YcxB-like C-terminal domain-containing protein</fullName>
    </recommendedName>
</protein>
<dbReference type="RefSeq" id="WP_146853887.1">
    <property type="nucleotide sequence ID" value="NZ_BKAG01000044.1"/>
</dbReference>
<keyword evidence="1" id="KW-0472">Membrane</keyword>
<dbReference type="EMBL" id="BKAG01000044">
    <property type="protein sequence ID" value="GEP45211.1"/>
    <property type="molecule type" value="Genomic_DNA"/>
</dbReference>
<accession>A0A512MFT6</accession>
<evidence type="ECO:0000259" key="2">
    <source>
        <dbReference type="Pfam" id="PF14317"/>
    </source>
</evidence>
<gene>
    <name evidence="3" type="ORF">BGE01nite_45020</name>
</gene>
<keyword evidence="4" id="KW-1185">Reference proteome</keyword>
<keyword evidence="1" id="KW-0812">Transmembrane</keyword>
<dbReference type="InterPro" id="IPR025588">
    <property type="entry name" value="YcxB-like_C"/>
</dbReference>
<evidence type="ECO:0000313" key="3">
    <source>
        <dbReference type="EMBL" id="GEP45211.1"/>
    </source>
</evidence>
<evidence type="ECO:0000313" key="4">
    <source>
        <dbReference type="Proteomes" id="UP000321577"/>
    </source>
</evidence>
<dbReference type="OrthoDB" id="514127at2"/>
<dbReference type="Proteomes" id="UP000321577">
    <property type="component" value="Unassembled WGS sequence"/>
</dbReference>
<dbReference type="Pfam" id="PF14317">
    <property type="entry name" value="YcxB"/>
    <property type="match status" value="1"/>
</dbReference>
<dbReference type="AlphaFoldDB" id="A0A512MFT6"/>
<organism evidence="3 4">
    <name type="scientific">Brevifollis gellanilyticus</name>
    <dbReference type="NCBI Taxonomy" id="748831"/>
    <lineage>
        <taxon>Bacteria</taxon>
        <taxon>Pseudomonadati</taxon>
        <taxon>Verrucomicrobiota</taxon>
        <taxon>Verrucomicrobiia</taxon>
        <taxon>Verrucomicrobiales</taxon>
        <taxon>Verrucomicrobiaceae</taxon>
    </lineage>
</organism>
<reference evidence="3 4" key="1">
    <citation type="submission" date="2019-07" db="EMBL/GenBank/DDBJ databases">
        <title>Whole genome shotgun sequence of Brevifollis gellanilyticus NBRC 108608.</title>
        <authorList>
            <person name="Hosoyama A."/>
            <person name="Uohara A."/>
            <person name="Ohji S."/>
            <person name="Ichikawa N."/>
        </authorList>
    </citation>
    <scope>NUCLEOTIDE SEQUENCE [LARGE SCALE GENOMIC DNA]</scope>
    <source>
        <strain evidence="3 4">NBRC 108608</strain>
    </source>
</reference>
<sequence length="172" mass="18987">MSEEITASMTFSAEGLMPGLRWHNHRFNRGLKVSAAIGLVMFVLFLLVPKDNVNLPLGPSPVWVALVPLALVLLMSWAIRSGFERSVKSSSANGKTVSYVIHPDGVKVNLPDSNAENGWSHFVRSVITPEGVLLYPQQLAFHWLPKTAFTSEADYTRFVELVTAKTKHSKLG</sequence>
<proteinExistence type="predicted"/>
<evidence type="ECO:0000256" key="1">
    <source>
        <dbReference type="SAM" id="Phobius"/>
    </source>
</evidence>
<feature type="transmembrane region" description="Helical" evidence="1">
    <location>
        <begin position="30"/>
        <end position="48"/>
    </location>
</feature>
<comment type="caution">
    <text evidence="3">The sequence shown here is derived from an EMBL/GenBank/DDBJ whole genome shotgun (WGS) entry which is preliminary data.</text>
</comment>
<name>A0A512MFT6_9BACT</name>